<dbReference type="PANTHER" id="PTHR16520:SF3">
    <property type="entry name" value="KINETOCHORE SCAFFOLD 1"/>
    <property type="match status" value="1"/>
</dbReference>
<dbReference type="Proteomes" id="UP001165080">
    <property type="component" value="Unassembled WGS sequence"/>
</dbReference>
<dbReference type="GO" id="GO:0005634">
    <property type="term" value="C:nucleus"/>
    <property type="evidence" value="ECO:0007669"/>
    <property type="project" value="TreeGrafter"/>
</dbReference>
<sequence length="839" mass="90014">MRADVTRMLATGNAFKNAPAAGGVRSPTRAGPEAGTTALAAARGAQGVTGAVGAAAADLGLQAAAIAGGGATQPQPRHAPLHQQQPQVHAQPQLLQAEPSALQTQLLQSYHMPQGLALAPQPLQARVQVPHSTPFLDNTTRLLQDDQTEAWHMRSSVAASNRVLPPGYRRGGGAAGGSGETTMLLGPTMTLASAGNGNANTVMLLADTTNQRGAYERLLQQNMPGRPEPSPAAAPPPRSGAGVRHGGAIAASRVASDQCMAGFDTSDMSMEFNGAGGELLEDGGLSLDAFGVPPEPTMALSQLQQQQQGGESQALALARQRRPGGDAALSRAAAVQVAAAVPLPMRAVAPPRLSYQEFLGLIDLSFIGKPCRETFEHGSDPLPRTVAEVYEASILTASYVETYHPLSMDLAARLVSMGTHMDQMEGELTTSKQELFAAVQMLPSADLEVVKEQFANLKELCRLRTVEQIKQAQLGAMEGYLEKLRERKLALQDDMVAVTASVERLSLCAQEVNAIPMALTRMRQEDEERLQEADQKKRALEAQRKRLQALRAQNAERQRRLDSEQAEHQAKAANRVPMEALVEERNELEARCAALRARLNANTAMTPGREGQLIRQAARKSDTVEAVLGLHALRLDLTDMESTGTFRLLFRRAYGIECAASNGILEIKVACKDAAAAGLNGLAPSIQENLRASAAALSCTIPKAQLPTRLEHIMEQLQRMCRVAQQLESCWMRFNCMQRPIAEPATDAGEAALVLRFINADTGIAVTIRMPWLAVLRSDYVKPRLSVQLTSLDTPETQQQYCNALQETVLSKLAPSMGYLTALCYTMSETLHVSGDAAA</sequence>
<protein>
    <recommendedName>
        <fullName evidence="4">Spc7 kinetochore protein domain-containing protein</fullName>
    </recommendedName>
</protein>
<name>A0A9W6BM65_9CHLO</name>
<dbReference type="PANTHER" id="PTHR16520">
    <property type="entry name" value="KINETOCHORE SCAFFOLD 1"/>
    <property type="match status" value="1"/>
</dbReference>
<evidence type="ECO:0008006" key="4">
    <source>
        <dbReference type="Google" id="ProtNLM"/>
    </source>
</evidence>
<feature type="compositionally biased region" description="Pro residues" evidence="1">
    <location>
        <begin position="226"/>
        <end position="238"/>
    </location>
</feature>
<accession>A0A9W6BM65</accession>
<dbReference type="AlphaFoldDB" id="A0A9W6BM65"/>
<keyword evidence="3" id="KW-1185">Reference proteome</keyword>
<feature type="region of interest" description="Disordered" evidence="1">
    <location>
        <begin position="68"/>
        <end position="90"/>
    </location>
</feature>
<feature type="compositionally biased region" description="Basic and acidic residues" evidence="1">
    <location>
        <begin position="554"/>
        <end position="570"/>
    </location>
</feature>
<comment type="caution">
    <text evidence="2">The sequence shown here is derived from an EMBL/GenBank/DDBJ whole genome shotgun (WGS) entry which is preliminary data.</text>
</comment>
<evidence type="ECO:0000256" key="1">
    <source>
        <dbReference type="SAM" id="MobiDB-lite"/>
    </source>
</evidence>
<organism evidence="2 3">
    <name type="scientific">Pleodorina starrii</name>
    <dbReference type="NCBI Taxonomy" id="330485"/>
    <lineage>
        <taxon>Eukaryota</taxon>
        <taxon>Viridiplantae</taxon>
        <taxon>Chlorophyta</taxon>
        <taxon>core chlorophytes</taxon>
        <taxon>Chlorophyceae</taxon>
        <taxon>CS clade</taxon>
        <taxon>Chlamydomonadales</taxon>
        <taxon>Volvocaceae</taxon>
        <taxon>Pleodorina</taxon>
    </lineage>
</organism>
<feature type="compositionally biased region" description="Low complexity" evidence="1">
    <location>
        <begin position="81"/>
        <end position="90"/>
    </location>
</feature>
<proteinExistence type="predicted"/>
<reference evidence="2 3" key="1">
    <citation type="journal article" date="2023" name="Commun. Biol.">
        <title>Reorganization of the ancestral sex-determining regions during the evolution of trioecy in Pleodorina starrii.</title>
        <authorList>
            <person name="Takahashi K."/>
            <person name="Suzuki S."/>
            <person name="Kawai-Toyooka H."/>
            <person name="Yamamoto K."/>
            <person name="Hamaji T."/>
            <person name="Ootsuki R."/>
            <person name="Yamaguchi H."/>
            <person name="Kawachi M."/>
            <person name="Higashiyama T."/>
            <person name="Nozaki H."/>
        </authorList>
    </citation>
    <scope>NUCLEOTIDE SEQUENCE [LARGE SCALE GENOMIC DNA]</scope>
    <source>
        <strain evidence="2 3">NIES-4479</strain>
    </source>
</reference>
<evidence type="ECO:0000313" key="3">
    <source>
        <dbReference type="Proteomes" id="UP001165080"/>
    </source>
</evidence>
<dbReference type="EMBL" id="BRXU01000011">
    <property type="protein sequence ID" value="GLC54806.1"/>
    <property type="molecule type" value="Genomic_DNA"/>
</dbReference>
<evidence type="ECO:0000313" key="2">
    <source>
        <dbReference type="EMBL" id="GLC54806.1"/>
    </source>
</evidence>
<gene>
    <name evidence="2" type="primary">PLEST006227</name>
    <name evidence="2" type="ORF">PLESTB_000908000</name>
</gene>
<dbReference type="GO" id="GO:0008608">
    <property type="term" value="P:attachment of spindle microtubules to kinetochore"/>
    <property type="evidence" value="ECO:0007669"/>
    <property type="project" value="InterPro"/>
</dbReference>
<dbReference type="GO" id="GO:0034501">
    <property type="term" value="P:protein localization to kinetochore"/>
    <property type="evidence" value="ECO:0007669"/>
    <property type="project" value="InterPro"/>
</dbReference>
<dbReference type="InterPro" id="IPR037388">
    <property type="entry name" value="Blinkin"/>
</dbReference>
<feature type="region of interest" description="Disordered" evidence="1">
    <location>
        <begin position="221"/>
        <end position="244"/>
    </location>
</feature>
<feature type="region of interest" description="Disordered" evidence="1">
    <location>
        <begin position="551"/>
        <end position="572"/>
    </location>
</feature>